<proteinExistence type="predicted"/>
<dbReference type="PROSITE" id="PS50966">
    <property type="entry name" value="ZF_SWIM"/>
    <property type="match status" value="1"/>
</dbReference>
<keyword evidence="5" id="KW-1185">Reference proteome</keyword>
<dbReference type="Proteomes" id="UP001597181">
    <property type="component" value="Unassembled WGS sequence"/>
</dbReference>
<feature type="region of interest" description="Disordered" evidence="2">
    <location>
        <begin position="459"/>
        <end position="479"/>
    </location>
</feature>
<evidence type="ECO:0000256" key="1">
    <source>
        <dbReference type="PROSITE-ProRule" id="PRU00325"/>
    </source>
</evidence>
<reference evidence="5" key="1">
    <citation type="journal article" date="2019" name="Int. J. Syst. Evol. Microbiol.">
        <title>The Global Catalogue of Microorganisms (GCM) 10K type strain sequencing project: providing services to taxonomists for standard genome sequencing and annotation.</title>
        <authorList>
            <consortium name="The Broad Institute Genomics Platform"/>
            <consortium name="The Broad Institute Genome Sequencing Center for Infectious Disease"/>
            <person name="Wu L."/>
            <person name="Ma J."/>
        </authorList>
    </citation>
    <scope>NUCLEOTIDE SEQUENCE [LARGE SCALE GENOMIC DNA]</scope>
    <source>
        <strain evidence="5">CCUG 50213</strain>
    </source>
</reference>
<evidence type="ECO:0000259" key="3">
    <source>
        <dbReference type="PROSITE" id="PS50966"/>
    </source>
</evidence>
<feature type="domain" description="SWIM-type" evidence="3">
    <location>
        <begin position="472"/>
        <end position="513"/>
    </location>
</feature>
<sequence length="532" mass="55046">MTPVQLDPAIRPGGTQPRAFAQPTREAGGGLALGLAPARTATGLDLTPSFFSGFATEPLMLARSLLTLADITATRYFQYVPTTMRDPVLTANGDRLRAETFSACNGVYARLDLLGGGFDGGEIARGTTNVDLGMHSRSLLSGIQRAALLHLDVGATGLTLATPSIQSSERPVDMPDRWVRALGNVAALHEHLTPQIVLSAHEARAFLAAVPPATASGTTVWLVPARGGVRVTERPTPGAVSIAGLHRLSAAKRLLTHVTGLTVYGTAPSDTGVAAVVIELPHARLTLGLTAEPWRGHSGEGALLAALAGEQVVADSELVSALLAYEPAIDAQRIAHEAGLSLERARGALAVLAASGRVGWDLHDQAHFHRELPDDPARVERDNPRLVAAKSLAAAGRVSEITGTPITAGPAPDSAHAAPDFAAPGSGTPGSGVPDAAPRVWRVHGATAVEDSIVREATAAHAAERTGDSAGDSASNFTDDPTGELSCSCTWALTHGTGRGPCKHILAVSLWRSAAHSSSTQRSTSHLPKEPA</sequence>
<dbReference type="InterPro" id="IPR007527">
    <property type="entry name" value="Znf_SWIM"/>
</dbReference>
<keyword evidence="1" id="KW-0862">Zinc</keyword>
<protein>
    <submittedName>
        <fullName evidence="4">SWIM zinc finger family protein</fullName>
    </submittedName>
</protein>
<accession>A0ABW3TTW0</accession>
<feature type="region of interest" description="Disordered" evidence="2">
    <location>
        <begin position="513"/>
        <end position="532"/>
    </location>
</feature>
<evidence type="ECO:0000313" key="4">
    <source>
        <dbReference type="EMBL" id="MFD1203089.1"/>
    </source>
</evidence>
<dbReference type="RefSeq" id="WP_343960183.1">
    <property type="nucleotide sequence ID" value="NZ_BAAAKZ010000006.1"/>
</dbReference>
<organism evidence="4 5">
    <name type="scientific">Leucobacter albus</name>
    <dbReference type="NCBI Taxonomy" id="272210"/>
    <lineage>
        <taxon>Bacteria</taxon>
        <taxon>Bacillati</taxon>
        <taxon>Actinomycetota</taxon>
        <taxon>Actinomycetes</taxon>
        <taxon>Micrococcales</taxon>
        <taxon>Microbacteriaceae</taxon>
        <taxon>Leucobacter</taxon>
    </lineage>
</organism>
<feature type="region of interest" description="Disordered" evidence="2">
    <location>
        <begin position="403"/>
        <end position="432"/>
    </location>
</feature>
<evidence type="ECO:0000313" key="5">
    <source>
        <dbReference type="Proteomes" id="UP001597181"/>
    </source>
</evidence>
<gene>
    <name evidence="4" type="ORF">ACFQ3U_14420</name>
</gene>
<feature type="compositionally biased region" description="Polar residues" evidence="2">
    <location>
        <begin position="515"/>
        <end position="526"/>
    </location>
</feature>
<evidence type="ECO:0000256" key="2">
    <source>
        <dbReference type="SAM" id="MobiDB-lite"/>
    </source>
</evidence>
<name>A0ABW3TTW0_9MICO</name>
<keyword evidence="1" id="KW-0479">Metal-binding</keyword>
<keyword evidence="1" id="KW-0863">Zinc-finger</keyword>
<dbReference type="EMBL" id="JBHTLY010000008">
    <property type="protein sequence ID" value="MFD1203089.1"/>
    <property type="molecule type" value="Genomic_DNA"/>
</dbReference>
<comment type="caution">
    <text evidence="4">The sequence shown here is derived from an EMBL/GenBank/DDBJ whole genome shotgun (WGS) entry which is preliminary data.</text>
</comment>